<dbReference type="EMBL" id="HBUE01129783">
    <property type="protein sequence ID" value="CAG6495828.1"/>
    <property type="molecule type" value="Transcribed_RNA"/>
</dbReference>
<evidence type="ECO:0000313" key="1">
    <source>
        <dbReference type="EMBL" id="CAG6495828.1"/>
    </source>
</evidence>
<proteinExistence type="predicted"/>
<name>A0A8D8CML3_CULPI</name>
<dbReference type="AlphaFoldDB" id="A0A8D8CML3"/>
<protein>
    <submittedName>
        <fullName evidence="1">(northern house mosquito) hypothetical protein</fullName>
    </submittedName>
</protein>
<sequence>MLNFDNSFLPNLSHSTKLHICFKICFNAYLVLTNEASSFIAEYCCSNFVEICSTRNESFVWIGLNFGLQIYSISKLGPFHKFCSKQLNLISNIYLVREVLDYGKKKLNLFKTNLKCFFDSIIRCFSETIPRVLFEKVL</sequence>
<organism evidence="1">
    <name type="scientific">Culex pipiens</name>
    <name type="common">House mosquito</name>
    <dbReference type="NCBI Taxonomy" id="7175"/>
    <lineage>
        <taxon>Eukaryota</taxon>
        <taxon>Metazoa</taxon>
        <taxon>Ecdysozoa</taxon>
        <taxon>Arthropoda</taxon>
        <taxon>Hexapoda</taxon>
        <taxon>Insecta</taxon>
        <taxon>Pterygota</taxon>
        <taxon>Neoptera</taxon>
        <taxon>Endopterygota</taxon>
        <taxon>Diptera</taxon>
        <taxon>Nematocera</taxon>
        <taxon>Culicoidea</taxon>
        <taxon>Culicidae</taxon>
        <taxon>Culicinae</taxon>
        <taxon>Culicini</taxon>
        <taxon>Culex</taxon>
        <taxon>Culex</taxon>
    </lineage>
</organism>
<reference evidence="1" key="1">
    <citation type="submission" date="2021-05" db="EMBL/GenBank/DDBJ databases">
        <authorList>
            <person name="Alioto T."/>
            <person name="Alioto T."/>
            <person name="Gomez Garrido J."/>
        </authorList>
    </citation>
    <scope>NUCLEOTIDE SEQUENCE</scope>
</reference>
<accession>A0A8D8CML3</accession>